<evidence type="ECO:0000259" key="1">
    <source>
        <dbReference type="Pfam" id="PF14343"/>
    </source>
</evidence>
<dbReference type="GO" id="GO:0006508">
    <property type="term" value="P:proteolysis"/>
    <property type="evidence" value="ECO:0007669"/>
    <property type="project" value="UniProtKB-KW"/>
</dbReference>
<evidence type="ECO:0000313" key="3">
    <source>
        <dbReference type="Proteomes" id="UP001194729"/>
    </source>
</evidence>
<name>A0ABS0A7F5_9FLAO</name>
<dbReference type="Proteomes" id="UP001194729">
    <property type="component" value="Unassembled WGS sequence"/>
</dbReference>
<dbReference type="InterPro" id="IPR025748">
    <property type="entry name" value="PrcB_C_dom"/>
</dbReference>
<accession>A0ABS0A7F5</accession>
<comment type="caution">
    <text evidence="2">The sequence shown here is derived from an EMBL/GenBank/DDBJ whole genome shotgun (WGS) entry which is preliminary data.</text>
</comment>
<organism evidence="2 3">
    <name type="scientific">Nonlabens mediterrranea</name>
    <dbReference type="NCBI Taxonomy" id="1419947"/>
    <lineage>
        <taxon>Bacteria</taxon>
        <taxon>Pseudomonadati</taxon>
        <taxon>Bacteroidota</taxon>
        <taxon>Flavobacteriia</taxon>
        <taxon>Flavobacteriales</taxon>
        <taxon>Flavobacteriaceae</taxon>
        <taxon>Nonlabens</taxon>
    </lineage>
</organism>
<keyword evidence="2" id="KW-0645">Protease</keyword>
<proteinExistence type="predicted"/>
<dbReference type="GO" id="GO:0008233">
    <property type="term" value="F:peptidase activity"/>
    <property type="evidence" value="ECO:0007669"/>
    <property type="project" value="UniProtKB-KW"/>
</dbReference>
<evidence type="ECO:0000313" key="2">
    <source>
        <dbReference type="EMBL" id="MBF4985277.1"/>
    </source>
</evidence>
<dbReference type="Pfam" id="PF14343">
    <property type="entry name" value="PrcB_C"/>
    <property type="match status" value="1"/>
</dbReference>
<reference evidence="2 3" key="1">
    <citation type="submission" date="2020-11" db="EMBL/GenBank/DDBJ databases">
        <title>P. mediterranea TC4 genome.</title>
        <authorList>
            <person name="Molmeret M."/>
        </authorList>
    </citation>
    <scope>NUCLEOTIDE SEQUENCE [LARGE SCALE GENOMIC DNA]</scope>
    <source>
        <strain evidence="2 3">TC4</strain>
    </source>
</reference>
<keyword evidence="2" id="KW-0378">Hydrolase</keyword>
<sequence length="130" mass="14644">MDTPEKVFGLTSYYEIMLEGSNSNHVSQEIIIADHEEAMQELMGEINSTRKPGLKIPSINFKKEVLIFAYGGQQSTGGYAVDVTEVRNEDDLLHFNFDLIKPQGEMVTMSITTPFKIIKVKRDDKKITAS</sequence>
<feature type="domain" description="PrcB C-terminal" evidence="1">
    <location>
        <begin position="67"/>
        <end position="121"/>
    </location>
</feature>
<dbReference type="EMBL" id="JADKYU010000696">
    <property type="protein sequence ID" value="MBF4985277.1"/>
    <property type="molecule type" value="Genomic_DNA"/>
</dbReference>
<gene>
    <name evidence="2" type="ORF">FNJ87_13370</name>
</gene>
<keyword evidence="3" id="KW-1185">Reference proteome</keyword>
<protein>
    <submittedName>
        <fullName evidence="2">Protease complex subunit PrcB family protein</fullName>
    </submittedName>
</protein>